<evidence type="ECO:0000256" key="10">
    <source>
        <dbReference type="ARBA" id="ARBA00023242"/>
    </source>
</evidence>
<reference evidence="16" key="1">
    <citation type="submission" date="2022-01" db="EMBL/GenBank/DDBJ databases">
        <authorList>
            <person name="King R."/>
        </authorList>
    </citation>
    <scope>NUCLEOTIDE SEQUENCE</scope>
</reference>
<dbReference type="GO" id="GO:0005634">
    <property type="term" value="C:nucleus"/>
    <property type="evidence" value="ECO:0007669"/>
    <property type="project" value="UniProtKB-SubCell"/>
</dbReference>
<evidence type="ECO:0000256" key="1">
    <source>
        <dbReference type="ARBA" id="ARBA00004123"/>
    </source>
</evidence>
<dbReference type="FunFam" id="3.30.160.60:FF:000204">
    <property type="entry name" value="Zinc finger protein 331"/>
    <property type="match status" value="1"/>
</dbReference>
<dbReference type="GO" id="GO:0003690">
    <property type="term" value="F:double-stranded DNA binding"/>
    <property type="evidence" value="ECO:0007669"/>
    <property type="project" value="UniProtKB-ARBA"/>
</dbReference>
<dbReference type="PROSITE" id="PS51915">
    <property type="entry name" value="ZAD"/>
    <property type="match status" value="1"/>
</dbReference>
<dbReference type="InterPro" id="IPR050331">
    <property type="entry name" value="Zinc_finger"/>
</dbReference>
<dbReference type="PROSITE" id="PS00028">
    <property type="entry name" value="ZINC_FINGER_C2H2_1"/>
    <property type="match status" value="7"/>
</dbReference>
<dbReference type="InterPro" id="IPR013087">
    <property type="entry name" value="Znf_C2H2_type"/>
</dbReference>
<organism evidence="16 17">
    <name type="scientific">Phyllotreta striolata</name>
    <name type="common">Striped flea beetle</name>
    <name type="synonym">Crioceris striolata</name>
    <dbReference type="NCBI Taxonomy" id="444603"/>
    <lineage>
        <taxon>Eukaryota</taxon>
        <taxon>Metazoa</taxon>
        <taxon>Ecdysozoa</taxon>
        <taxon>Arthropoda</taxon>
        <taxon>Hexapoda</taxon>
        <taxon>Insecta</taxon>
        <taxon>Pterygota</taxon>
        <taxon>Neoptera</taxon>
        <taxon>Endopterygota</taxon>
        <taxon>Coleoptera</taxon>
        <taxon>Polyphaga</taxon>
        <taxon>Cucujiformia</taxon>
        <taxon>Chrysomeloidea</taxon>
        <taxon>Chrysomelidae</taxon>
        <taxon>Galerucinae</taxon>
        <taxon>Alticini</taxon>
        <taxon>Phyllotreta</taxon>
    </lineage>
</organism>
<feature type="domain" description="C2H2-type" evidence="14">
    <location>
        <begin position="429"/>
        <end position="456"/>
    </location>
</feature>
<keyword evidence="8" id="KW-0238">DNA-binding</keyword>
<feature type="domain" description="ZAD" evidence="15">
    <location>
        <begin position="14"/>
        <end position="88"/>
    </location>
</feature>
<evidence type="ECO:0000256" key="9">
    <source>
        <dbReference type="ARBA" id="ARBA00023163"/>
    </source>
</evidence>
<feature type="domain" description="C2H2-type" evidence="14">
    <location>
        <begin position="373"/>
        <end position="400"/>
    </location>
</feature>
<evidence type="ECO:0000313" key="17">
    <source>
        <dbReference type="Proteomes" id="UP001153712"/>
    </source>
</evidence>
<keyword evidence="9" id="KW-0804">Transcription</keyword>
<evidence type="ECO:0000256" key="8">
    <source>
        <dbReference type="ARBA" id="ARBA00023125"/>
    </source>
</evidence>
<evidence type="ECO:0000256" key="2">
    <source>
        <dbReference type="ARBA" id="ARBA00006991"/>
    </source>
</evidence>
<keyword evidence="10" id="KW-0539">Nucleus</keyword>
<proteinExistence type="inferred from homology"/>
<feature type="region of interest" description="Disordered" evidence="13">
    <location>
        <begin position="511"/>
        <end position="544"/>
    </location>
</feature>
<evidence type="ECO:0000259" key="14">
    <source>
        <dbReference type="PROSITE" id="PS50157"/>
    </source>
</evidence>
<evidence type="ECO:0000256" key="5">
    <source>
        <dbReference type="ARBA" id="ARBA00022771"/>
    </source>
</evidence>
<evidence type="ECO:0000259" key="15">
    <source>
        <dbReference type="PROSITE" id="PS51915"/>
    </source>
</evidence>
<dbReference type="Gene3D" id="3.40.1800.20">
    <property type="match status" value="1"/>
</dbReference>
<evidence type="ECO:0000256" key="7">
    <source>
        <dbReference type="ARBA" id="ARBA00023015"/>
    </source>
</evidence>
<feature type="compositionally biased region" description="Polar residues" evidence="13">
    <location>
        <begin position="528"/>
        <end position="538"/>
    </location>
</feature>
<sequence>MPKLANAEEIEMVSACRICLNKTDFMCELKENYNETTYLEAVEKVTSSQVNLNDHYPQNICLGCVDLLDTSLKFINLFETSRNKLEKLLGTQRKSPLDDDPDDYFFENQNDSLNLNVELILKDRKFNLNDMLVTNNDFDYKHLAKEINFGEDISSIVNNGNKRSEDNKSECDNEYDQFVKDDVVEEEEESIQFIIETEDKMDDNSKAYSDLINNLKSEHIEIEEQSDSDSLKSLESDNFEYTEYNNDVIESLMIDRSKLIYSDDDSMSEKDTQDDTKDTDYFDQLKYPCGICNNTYKSTVLLKKHVRRAHMNQSQKSHTCGICGTVCRTRSSLLTHKLKHFEKQFKCDQCDKAYSTKAHLKVHKSTHTNERPFLCNICGKDFNYANALMYHMRLHTNEKNYQCEYCPKRFRMMNSLHRHVRTHTGEKPYKCQYCGRDFSSRGEVVCHEYKHTGYRPYHCKYCKKGFSKTHNLKIHLLSHGGPYHCRYCNKMFIEEGILAMHHKISHKSLLSDAADQEGSDDTFEKNDGSVQEDSASQDENSRMEIINEVLGTEYPSHVEVLMEGNNSD</sequence>
<dbReference type="Pfam" id="PF07776">
    <property type="entry name" value="zf-AD"/>
    <property type="match status" value="1"/>
</dbReference>
<dbReference type="InterPro" id="IPR012934">
    <property type="entry name" value="Znf_AD"/>
</dbReference>
<evidence type="ECO:0000256" key="6">
    <source>
        <dbReference type="ARBA" id="ARBA00022833"/>
    </source>
</evidence>
<comment type="subcellular location">
    <subcellularLocation>
        <location evidence="1">Nucleus</location>
    </subcellularLocation>
</comment>
<feature type="binding site" evidence="12">
    <location>
        <position position="64"/>
    </location>
    <ligand>
        <name>Zn(2+)</name>
        <dbReference type="ChEBI" id="CHEBI:29105"/>
    </ligand>
</feature>
<dbReference type="FunFam" id="3.30.160.60:FF:001370">
    <property type="entry name" value="Zinc finger protein"/>
    <property type="match status" value="1"/>
</dbReference>
<feature type="domain" description="C2H2-type" evidence="14">
    <location>
        <begin position="483"/>
        <end position="506"/>
    </location>
</feature>
<dbReference type="Pfam" id="PF13894">
    <property type="entry name" value="zf-C2H2_4"/>
    <property type="match status" value="1"/>
</dbReference>
<dbReference type="OrthoDB" id="8113227at2759"/>
<keyword evidence="4" id="KW-0677">Repeat</keyword>
<dbReference type="Gene3D" id="3.30.160.60">
    <property type="entry name" value="Classic Zinc Finger"/>
    <property type="match status" value="6"/>
</dbReference>
<evidence type="ECO:0000256" key="3">
    <source>
        <dbReference type="ARBA" id="ARBA00022723"/>
    </source>
</evidence>
<dbReference type="SUPFAM" id="SSF57716">
    <property type="entry name" value="Glucocorticoid receptor-like (DNA-binding domain)"/>
    <property type="match status" value="1"/>
</dbReference>
<feature type="domain" description="C2H2-type" evidence="14">
    <location>
        <begin position="457"/>
        <end position="484"/>
    </location>
</feature>
<dbReference type="Proteomes" id="UP001153712">
    <property type="component" value="Chromosome 10"/>
</dbReference>
<keyword evidence="17" id="KW-1185">Reference proteome</keyword>
<dbReference type="SUPFAM" id="SSF57667">
    <property type="entry name" value="beta-beta-alpha zinc fingers"/>
    <property type="match status" value="4"/>
</dbReference>
<keyword evidence="6 12" id="KW-0862">Zinc</keyword>
<gene>
    <name evidence="16" type="ORF">PHYEVI_LOCUS1933</name>
</gene>
<evidence type="ECO:0000256" key="11">
    <source>
        <dbReference type="PROSITE-ProRule" id="PRU00042"/>
    </source>
</evidence>
<name>A0A9N9THU8_PHYSR</name>
<protein>
    <submittedName>
        <fullName evidence="16">Uncharacterized protein</fullName>
    </submittedName>
</protein>
<evidence type="ECO:0000256" key="4">
    <source>
        <dbReference type="ARBA" id="ARBA00022737"/>
    </source>
</evidence>
<feature type="domain" description="C2H2-type" evidence="14">
    <location>
        <begin position="345"/>
        <end position="372"/>
    </location>
</feature>
<feature type="domain" description="C2H2-type" evidence="14">
    <location>
        <begin position="287"/>
        <end position="315"/>
    </location>
</feature>
<feature type="binding site" evidence="12">
    <location>
        <position position="16"/>
    </location>
    <ligand>
        <name>Zn(2+)</name>
        <dbReference type="ChEBI" id="CHEBI:29105"/>
    </ligand>
</feature>
<dbReference type="Pfam" id="PF00096">
    <property type="entry name" value="zf-C2H2"/>
    <property type="match status" value="3"/>
</dbReference>
<evidence type="ECO:0000256" key="12">
    <source>
        <dbReference type="PROSITE-ProRule" id="PRU01263"/>
    </source>
</evidence>
<keyword evidence="7" id="KW-0805">Transcription regulation</keyword>
<dbReference type="PANTHER" id="PTHR16515">
    <property type="entry name" value="PR DOMAIN ZINC FINGER PROTEIN"/>
    <property type="match status" value="1"/>
</dbReference>
<dbReference type="PROSITE" id="PS50157">
    <property type="entry name" value="ZINC_FINGER_C2H2_2"/>
    <property type="match status" value="7"/>
</dbReference>
<evidence type="ECO:0000313" key="16">
    <source>
        <dbReference type="EMBL" id="CAG9855484.1"/>
    </source>
</evidence>
<feature type="binding site" evidence="12">
    <location>
        <position position="19"/>
    </location>
    <ligand>
        <name>Zn(2+)</name>
        <dbReference type="ChEBI" id="CHEBI:29105"/>
    </ligand>
</feature>
<dbReference type="GO" id="GO:0006355">
    <property type="term" value="P:regulation of DNA-templated transcription"/>
    <property type="evidence" value="ECO:0007669"/>
    <property type="project" value="UniProtKB-ARBA"/>
</dbReference>
<dbReference type="EMBL" id="OU900103">
    <property type="protein sequence ID" value="CAG9855484.1"/>
    <property type="molecule type" value="Genomic_DNA"/>
</dbReference>
<keyword evidence="3 12" id="KW-0479">Metal-binding</keyword>
<dbReference type="FunFam" id="3.30.160.60:FF:000322">
    <property type="entry name" value="GDNF-inducible zinc finger protein 1"/>
    <property type="match status" value="1"/>
</dbReference>
<feature type="binding site" evidence="12">
    <location>
        <position position="61"/>
    </location>
    <ligand>
        <name>Zn(2+)</name>
        <dbReference type="ChEBI" id="CHEBI:29105"/>
    </ligand>
</feature>
<dbReference type="InterPro" id="IPR036236">
    <property type="entry name" value="Znf_C2H2_sf"/>
</dbReference>
<dbReference type="FunFam" id="3.30.160.60:FF:002343">
    <property type="entry name" value="Zinc finger protein 33A"/>
    <property type="match status" value="1"/>
</dbReference>
<dbReference type="SMART" id="SM00355">
    <property type="entry name" value="ZnF_C2H2"/>
    <property type="match status" value="8"/>
</dbReference>
<feature type="domain" description="C2H2-type" evidence="14">
    <location>
        <begin position="401"/>
        <end position="428"/>
    </location>
</feature>
<dbReference type="SMART" id="SM00868">
    <property type="entry name" value="zf-AD"/>
    <property type="match status" value="1"/>
</dbReference>
<evidence type="ECO:0000256" key="13">
    <source>
        <dbReference type="SAM" id="MobiDB-lite"/>
    </source>
</evidence>
<dbReference type="AlphaFoldDB" id="A0A9N9THU8"/>
<comment type="similarity">
    <text evidence="2">Belongs to the krueppel C2H2-type zinc-finger protein family.</text>
</comment>
<keyword evidence="5 11" id="KW-0863">Zinc-finger</keyword>
<accession>A0A9N9THU8</accession>
<dbReference type="GO" id="GO:0008270">
    <property type="term" value="F:zinc ion binding"/>
    <property type="evidence" value="ECO:0007669"/>
    <property type="project" value="UniProtKB-UniRule"/>
</dbReference>
<dbReference type="PANTHER" id="PTHR16515:SF56">
    <property type="entry name" value="GDNF-INDUCIBLE ZINC FINGER PROTEIN 1"/>
    <property type="match status" value="1"/>
</dbReference>